<accession>A0A0E9R2X6</accession>
<dbReference type="AlphaFoldDB" id="A0A0E9R2X6"/>
<reference evidence="1" key="2">
    <citation type="journal article" date="2015" name="Fish Shellfish Immunol.">
        <title>Early steps in the European eel (Anguilla anguilla)-Vibrio vulnificus interaction in the gills: Role of the RtxA13 toxin.</title>
        <authorList>
            <person name="Callol A."/>
            <person name="Pajuelo D."/>
            <person name="Ebbesson L."/>
            <person name="Teles M."/>
            <person name="MacKenzie S."/>
            <person name="Amaro C."/>
        </authorList>
    </citation>
    <scope>NUCLEOTIDE SEQUENCE</scope>
</reference>
<name>A0A0E9R2X6_ANGAN</name>
<reference evidence="1" key="1">
    <citation type="submission" date="2014-11" db="EMBL/GenBank/DDBJ databases">
        <authorList>
            <person name="Amaro Gonzalez C."/>
        </authorList>
    </citation>
    <scope>NUCLEOTIDE SEQUENCE</scope>
</reference>
<organism evidence="1">
    <name type="scientific">Anguilla anguilla</name>
    <name type="common">European freshwater eel</name>
    <name type="synonym">Muraena anguilla</name>
    <dbReference type="NCBI Taxonomy" id="7936"/>
    <lineage>
        <taxon>Eukaryota</taxon>
        <taxon>Metazoa</taxon>
        <taxon>Chordata</taxon>
        <taxon>Craniata</taxon>
        <taxon>Vertebrata</taxon>
        <taxon>Euteleostomi</taxon>
        <taxon>Actinopterygii</taxon>
        <taxon>Neopterygii</taxon>
        <taxon>Teleostei</taxon>
        <taxon>Anguilliformes</taxon>
        <taxon>Anguillidae</taxon>
        <taxon>Anguilla</taxon>
    </lineage>
</organism>
<proteinExistence type="predicted"/>
<dbReference type="EMBL" id="GBXM01085874">
    <property type="protein sequence ID" value="JAH22703.1"/>
    <property type="molecule type" value="Transcribed_RNA"/>
</dbReference>
<sequence>MYKNAKLLTHTKHYKSRLAKFWPAIKSRLLTSELGQVTRNLF</sequence>
<evidence type="ECO:0000313" key="1">
    <source>
        <dbReference type="EMBL" id="JAH22703.1"/>
    </source>
</evidence>
<protein>
    <submittedName>
        <fullName evidence="1">Uncharacterized protein</fullName>
    </submittedName>
</protein>